<feature type="compositionally biased region" description="Low complexity" evidence="2">
    <location>
        <begin position="744"/>
        <end position="760"/>
    </location>
</feature>
<comment type="caution">
    <text evidence="3">The sequence shown here is derived from an EMBL/GenBank/DDBJ whole genome shotgun (WGS) entry which is preliminary data.</text>
</comment>
<proteinExistence type="predicted"/>
<organism evidence="3 4">
    <name type="scientific">Gluconobacter cerinus</name>
    <dbReference type="NCBI Taxonomy" id="38307"/>
    <lineage>
        <taxon>Bacteria</taxon>
        <taxon>Pseudomonadati</taxon>
        <taxon>Pseudomonadota</taxon>
        <taxon>Alphaproteobacteria</taxon>
        <taxon>Acetobacterales</taxon>
        <taxon>Acetobacteraceae</taxon>
        <taxon>Gluconobacter</taxon>
    </lineage>
</organism>
<evidence type="ECO:0000256" key="1">
    <source>
        <dbReference type="SAM" id="Coils"/>
    </source>
</evidence>
<reference evidence="3 4" key="1">
    <citation type="submission" date="2016-03" db="EMBL/GenBank/DDBJ databases">
        <title>Draft genome sequence of Gluconobacter cerinus strain CECT 9110.</title>
        <authorList>
            <person name="Sainz F."/>
            <person name="Mas A."/>
            <person name="Torija M.J."/>
        </authorList>
    </citation>
    <scope>NUCLEOTIDE SEQUENCE [LARGE SCALE GENOMIC DNA]</scope>
    <source>
        <strain evidence="3 4">CECT 9110</strain>
    </source>
</reference>
<dbReference type="PATRIC" id="fig|38307.3.peg.1870"/>
<keyword evidence="1" id="KW-0175">Coiled coil</keyword>
<sequence>MDGWGCNRSNLSNLVVLTGFGVVFEYLMSESLPETNDVLREVQERFEAARDFEAQWRKHALEDLRFFHADAYNHDQWDSAAYQARSGTFGGSPRPCLTINKTQQHVFQIENDARQSQMGMKVNATGFGSNEKAADVIEGIIRHIEYQSNAQQNAYNCAIQGQVRQGMGWVHVVTDYVRGQDSFDQDFFIKSVPDPRSVYSDPNTQEPDHSDMQWAMIVEEMPRAEFERLYPGHEDIKGAPLSIAAEGDERTDISERDTVRVFRYYRRNEDKDTLWAVPNAQTGAMQAMRQSEMPDEMVAMCREMQLQSRPITRPHVEFFLIAGNDVISSGLTVFKHIPLVPFVGVESVVDGRLDRCGLVRSLIDPQRMFNYSASAFVESIVTQTKSPWLVDERSIEGYENQWANANTSNQAWLPYRSIDPDTSEALQAPQRLDPPTGSTGHMQAMQNADLQMQMVTGQYQAEMGAPGNEKTGRAINERQRQSDTANYHYTDNQGMALRLLGRILIDAIPFVYDTARAVQVLGMDGTQSSAIVDPQSPQAAQVVLPPGPNGQPQQSQQGLTFEEQLAQEGAILAVNPTIGRYDVEADVGPAFATRRQDTFNSLMQVLQANPAIMGQIGDLFFKAADFPLADEIADRLKPASDDPRLGQAQQTIQQLQAQLQQVTQQLKDKQADLSLKAQGQQHDAAADLLKEETDRYKAETDRMAAIGSTDPEALRVLVHQLVQDALGNGTSSPSGGAMPPMQDGPPGSLPRLPSSNPPGGEIHAPNPVTGAVDA</sequence>
<protein>
    <recommendedName>
        <fullName evidence="5">Portal protein</fullName>
    </recommendedName>
</protein>
<evidence type="ECO:0000313" key="3">
    <source>
        <dbReference type="EMBL" id="OAJ67769.1"/>
    </source>
</evidence>
<feature type="coiled-coil region" evidence="1">
    <location>
        <begin position="645"/>
        <end position="672"/>
    </location>
</feature>
<evidence type="ECO:0000256" key="2">
    <source>
        <dbReference type="SAM" id="MobiDB-lite"/>
    </source>
</evidence>
<name>A0A1B6VKL5_9PROT</name>
<dbReference type="AlphaFoldDB" id="A0A1B6VKL5"/>
<dbReference type="Pfam" id="PF16510">
    <property type="entry name" value="P22_portal"/>
    <property type="match status" value="1"/>
</dbReference>
<feature type="region of interest" description="Disordered" evidence="2">
    <location>
        <begin position="726"/>
        <end position="774"/>
    </location>
</feature>
<gene>
    <name evidence="3" type="ORF">A0123_01811</name>
</gene>
<dbReference type="InterPro" id="IPR032427">
    <property type="entry name" value="P22_portal"/>
</dbReference>
<accession>A0A1B6VKL5</accession>
<evidence type="ECO:0008006" key="5">
    <source>
        <dbReference type="Google" id="ProtNLM"/>
    </source>
</evidence>
<dbReference type="EMBL" id="LUTU01000007">
    <property type="protein sequence ID" value="OAJ67769.1"/>
    <property type="molecule type" value="Genomic_DNA"/>
</dbReference>
<dbReference type="Proteomes" id="UP000077786">
    <property type="component" value="Unassembled WGS sequence"/>
</dbReference>
<evidence type="ECO:0000313" key="4">
    <source>
        <dbReference type="Proteomes" id="UP000077786"/>
    </source>
</evidence>